<proteinExistence type="predicted"/>
<organism evidence="1">
    <name type="scientific">Amphimedon queenslandica</name>
    <name type="common">Sponge</name>
    <dbReference type="NCBI Taxonomy" id="400682"/>
    <lineage>
        <taxon>Eukaryota</taxon>
        <taxon>Metazoa</taxon>
        <taxon>Porifera</taxon>
        <taxon>Demospongiae</taxon>
        <taxon>Heteroscleromorpha</taxon>
        <taxon>Haplosclerida</taxon>
        <taxon>Niphatidae</taxon>
        <taxon>Amphimedon</taxon>
    </lineage>
</organism>
<evidence type="ECO:0000313" key="1">
    <source>
        <dbReference type="EnsemblMetazoa" id="Aqu2.1.31729_001"/>
    </source>
</evidence>
<evidence type="ECO:0008006" key="2">
    <source>
        <dbReference type="Google" id="ProtNLM"/>
    </source>
</evidence>
<name>A0A1X7UW26_AMPQE</name>
<protein>
    <recommendedName>
        <fullName evidence="2">HAT C-terminal dimerisation domain-containing protein</fullName>
    </recommendedName>
</protein>
<dbReference type="EnsemblMetazoa" id="Aqu2.1.31729_001">
    <property type="protein sequence ID" value="Aqu2.1.31729_001"/>
    <property type="gene ID" value="Aqu2.1.31729"/>
</dbReference>
<accession>A0A1X7UW26</accession>
<dbReference type="InParanoid" id="A0A1X7UW26"/>
<sequence length="232" mass="26977">MLCVNSMKEQQNMPYPTFHFMMKLFLSAQFLNFDTRETAIFSQVEHFLNRYPTLLNFSSPSELLRLIEVFISFQLLERNDIPDRVWDSAIVSQQDDGGEIRRYFRMDIIWSHISTMRSSDGSFLYGRLAKVSLLVLVIPHSNAEEVFSLITKNKTGFRPSLKLDGTLSSIIQVKLANPEPCHRYEPTKEFIGKAKTATMTYNKAHLSSYAYQLHDGFYFEFELALINHTQCY</sequence>
<dbReference type="AlphaFoldDB" id="A0A1X7UW26"/>
<reference evidence="1" key="1">
    <citation type="submission" date="2017-05" db="UniProtKB">
        <authorList>
            <consortium name="EnsemblMetazoa"/>
        </authorList>
    </citation>
    <scope>IDENTIFICATION</scope>
</reference>
<dbReference type="eggNOG" id="ENOG502RX81">
    <property type="taxonomic scope" value="Eukaryota"/>
</dbReference>